<protein>
    <submittedName>
        <fullName evidence="1">Fatty acyl CoA synthetase</fullName>
    </submittedName>
</protein>
<gene>
    <name evidence="1" type="ORF">WQ53_09360</name>
</gene>
<reference evidence="1 2" key="1">
    <citation type="journal article" date="2015" name="Genome Announc.">
        <title>Complete Genome Sequence of Pseudoxanthomonas suwonensis Strain J1, a Cellulose-Degrading Bacterium Isolated from Leaf- and Wood-Enriched Soil.</title>
        <authorList>
            <person name="Hou L."/>
            <person name="Jiang J."/>
            <person name="Xu Z."/>
            <person name="Zhou Y."/>
            <person name="Leung F.C."/>
        </authorList>
    </citation>
    <scope>NUCLEOTIDE SEQUENCE [LARGE SCALE GENOMIC DNA]</scope>
    <source>
        <strain evidence="1 2">J1</strain>
    </source>
</reference>
<name>A0A0E3Z467_9GAMM</name>
<dbReference type="PATRIC" id="fig|314722.6.peg.2008"/>
<sequence length="199" mass="21144">MPCAAAQAQVPDADWILQAVARPAPSRTVFVELRDSPMLKQPLRLQGEYRRESDGRLVRQVHAPYAETTTLADGEAVVERAGRAPRRIALAQAPELAAIQAGFGALLAGDRELLRKTYDVQAGGAREQWTLRLVPRDPRLAAALARIDLYGRGAELRCVESHPAKGAPQRTLMAGAAAAADGVADAAALAALCHGDAAR</sequence>
<dbReference type="InterPro" id="IPR004564">
    <property type="entry name" value="OM_lipoprot_carrier_LolA-like"/>
</dbReference>
<dbReference type="Proteomes" id="UP000033067">
    <property type="component" value="Chromosome"/>
</dbReference>
<keyword evidence="2" id="KW-1185">Reference proteome</keyword>
<proteinExistence type="predicted"/>
<dbReference type="Pfam" id="PF19574">
    <property type="entry name" value="LolA_3"/>
    <property type="match status" value="1"/>
</dbReference>
<evidence type="ECO:0000313" key="1">
    <source>
        <dbReference type="EMBL" id="AKC88313.1"/>
    </source>
</evidence>
<organism evidence="1 2">
    <name type="scientific">Pseudoxanthomonas suwonensis</name>
    <dbReference type="NCBI Taxonomy" id="314722"/>
    <lineage>
        <taxon>Bacteria</taxon>
        <taxon>Pseudomonadati</taxon>
        <taxon>Pseudomonadota</taxon>
        <taxon>Gammaproteobacteria</taxon>
        <taxon>Lysobacterales</taxon>
        <taxon>Lysobacteraceae</taxon>
        <taxon>Pseudoxanthomonas</taxon>
    </lineage>
</organism>
<accession>A0A0E3Z467</accession>
<dbReference type="Gene3D" id="2.50.20.10">
    <property type="entry name" value="Lipoprotein localisation LolA/LolB/LppX"/>
    <property type="match status" value="1"/>
</dbReference>
<evidence type="ECO:0000313" key="2">
    <source>
        <dbReference type="Proteomes" id="UP000033067"/>
    </source>
</evidence>
<dbReference type="KEGG" id="psuw:WQ53_09360"/>
<dbReference type="AlphaFoldDB" id="A0A0E3Z467"/>
<dbReference type="EMBL" id="CP011144">
    <property type="protein sequence ID" value="AKC88313.1"/>
    <property type="molecule type" value="Genomic_DNA"/>
</dbReference>